<name>A0ABX7PBG5_9BACT</name>
<feature type="domain" description="PKD" evidence="2">
    <location>
        <begin position="61"/>
        <end position="89"/>
    </location>
</feature>
<evidence type="ECO:0000313" key="4">
    <source>
        <dbReference type="Proteomes" id="UP000662747"/>
    </source>
</evidence>
<dbReference type="InterPro" id="IPR013783">
    <property type="entry name" value="Ig-like_fold"/>
</dbReference>
<evidence type="ECO:0000259" key="2">
    <source>
        <dbReference type="PROSITE" id="PS50093"/>
    </source>
</evidence>
<dbReference type="Gene3D" id="2.60.40.10">
    <property type="entry name" value="Immunoglobulins"/>
    <property type="match status" value="1"/>
</dbReference>
<protein>
    <submittedName>
        <fullName evidence="3">PKD domain-containing protein</fullName>
    </submittedName>
</protein>
<dbReference type="PROSITE" id="PS50093">
    <property type="entry name" value="PKD"/>
    <property type="match status" value="1"/>
</dbReference>
<feature type="signal peptide" evidence="1">
    <location>
        <begin position="1"/>
        <end position="25"/>
    </location>
</feature>
<dbReference type="PROSITE" id="PS51257">
    <property type="entry name" value="PROKAR_LIPOPROTEIN"/>
    <property type="match status" value="1"/>
</dbReference>
<sequence>MPPSPRRSTPLVALLLMAVAVGSTATGCRHAVRPELGQDRTVEAGVPVELGSREKGAPAVTWELGDGTDAQQAANVSHAYARPGTYTVRALSEGEEVGRVRLTVVPRPVLRAVPADAQTVLWVPKLRGSVEPLVDFYEKLIGPENARRSLEEAPLVALLLRSLYGGPGVVDPDEGIGFFLLPGFDGAVALLGIHEPAEALDAVGRSLEESGHRVLRQEDGSARVVPEDNGPQWLLFEDRGYLYLAVPESPEATEEGAPVQAQLVASPDPEIVRRAVKALSGAGLSENALLGELRGKVAEGSVYVYSGARPEPREEPGPVRGFFASVGMESDDLVLDGFLASSRPLLQGASAPASALLEQAALGPVAAAQLSVPPEELAKLAFGAPGSPRRERTLERWRQQGLDAEALLKALRGDVAMLVYFDAPAFFRNFIRNKRPEPKGTVLVEAGLNSAEAVRTLIDKQLQDSSLRFTMQPLPDGVLYRTQVREQPVELRITAQRATLLAGEVLEGRKRGDVGAALRQRFGGAAFGAGHVSVMLDLGQLREDLQAPAEVPGVPPGQLDAAQAFTGALLDQLTPLDSAFMDFSLAEGGARLKGRVSLRGMREVSR</sequence>
<dbReference type="Pfam" id="PF18911">
    <property type="entry name" value="PKD_4"/>
    <property type="match status" value="1"/>
</dbReference>
<feature type="chain" id="PRO_5046995429" evidence="1">
    <location>
        <begin position="26"/>
        <end position="606"/>
    </location>
</feature>
<dbReference type="CDD" id="cd00146">
    <property type="entry name" value="PKD"/>
    <property type="match status" value="1"/>
</dbReference>
<gene>
    <name evidence="3" type="ORF">JY651_24655</name>
</gene>
<dbReference type="InterPro" id="IPR000601">
    <property type="entry name" value="PKD_dom"/>
</dbReference>
<reference evidence="3 4" key="1">
    <citation type="submission" date="2021-02" db="EMBL/GenBank/DDBJ databases">
        <title>De Novo genome assembly of isolated myxobacteria.</title>
        <authorList>
            <person name="Stevens D.C."/>
        </authorList>
    </citation>
    <scope>NUCLEOTIDE SEQUENCE [LARGE SCALE GENOMIC DNA]</scope>
    <source>
        <strain evidence="4">SCPEA02</strain>
    </source>
</reference>
<proteinExistence type="predicted"/>
<accession>A0ABX7PBG5</accession>
<evidence type="ECO:0000256" key="1">
    <source>
        <dbReference type="SAM" id="SignalP"/>
    </source>
</evidence>
<dbReference type="Proteomes" id="UP000662747">
    <property type="component" value="Chromosome"/>
</dbReference>
<keyword evidence="1" id="KW-0732">Signal</keyword>
<dbReference type="InterPro" id="IPR035986">
    <property type="entry name" value="PKD_dom_sf"/>
</dbReference>
<dbReference type="RefSeq" id="WP_206729408.1">
    <property type="nucleotide sequence ID" value="NZ_CP071090.1"/>
</dbReference>
<keyword evidence="4" id="KW-1185">Reference proteome</keyword>
<dbReference type="SUPFAM" id="SSF49299">
    <property type="entry name" value="PKD domain"/>
    <property type="match status" value="1"/>
</dbReference>
<dbReference type="EMBL" id="CP071090">
    <property type="protein sequence ID" value="QSQ27894.1"/>
    <property type="molecule type" value="Genomic_DNA"/>
</dbReference>
<organism evidence="3 4">
    <name type="scientific">Pyxidicoccus parkwayensis</name>
    <dbReference type="NCBI Taxonomy" id="2813578"/>
    <lineage>
        <taxon>Bacteria</taxon>
        <taxon>Pseudomonadati</taxon>
        <taxon>Myxococcota</taxon>
        <taxon>Myxococcia</taxon>
        <taxon>Myxococcales</taxon>
        <taxon>Cystobacterineae</taxon>
        <taxon>Myxococcaceae</taxon>
        <taxon>Pyxidicoccus</taxon>
    </lineage>
</organism>
<evidence type="ECO:0000313" key="3">
    <source>
        <dbReference type="EMBL" id="QSQ27894.1"/>
    </source>
</evidence>